<feature type="transmembrane region" description="Helical" evidence="1">
    <location>
        <begin position="12"/>
        <end position="37"/>
    </location>
</feature>
<keyword evidence="1" id="KW-1133">Transmembrane helix</keyword>
<evidence type="ECO:0000313" key="2">
    <source>
        <dbReference type="EMBL" id="MDN3712415.1"/>
    </source>
</evidence>
<evidence type="ECO:0000256" key="1">
    <source>
        <dbReference type="SAM" id="Phobius"/>
    </source>
</evidence>
<sequence>MADRSTPRPTSLSFLLLVYIALLIGGIALFYIIVYAAEAFFGLSFPESNSMGLVIILVAANSTGTIWFNREQVVPSSGRKWALAALMCIATTAVQGAMFFLLLFGLDEVGQFKREFAGDDRMLIVAALLTVVFLQFLLLRASLWFGIRTAAKRHAALAAKA</sequence>
<dbReference type="Proteomes" id="UP001243846">
    <property type="component" value="Unassembled WGS sequence"/>
</dbReference>
<dbReference type="NCBIfam" id="NF038216">
    <property type="entry name" value="ABZJ_00895_fam"/>
    <property type="match status" value="1"/>
</dbReference>
<dbReference type="RefSeq" id="WP_377682628.1">
    <property type="nucleotide sequence ID" value="NZ_JBHMDZ010000001.1"/>
</dbReference>
<dbReference type="EMBL" id="JAUFRC010000001">
    <property type="protein sequence ID" value="MDN3712415.1"/>
    <property type="molecule type" value="Genomic_DNA"/>
</dbReference>
<proteinExistence type="predicted"/>
<feature type="transmembrane region" description="Helical" evidence="1">
    <location>
        <begin position="124"/>
        <end position="147"/>
    </location>
</feature>
<feature type="transmembrane region" description="Helical" evidence="1">
    <location>
        <begin position="49"/>
        <end position="69"/>
    </location>
</feature>
<comment type="caution">
    <text evidence="2">The sequence shown here is derived from an EMBL/GenBank/DDBJ whole genome shotgun (WGS) entry which is preliminary data.</text>
</comment>
<protein>
    <submittedName>
        <fullName evidence="2">ABZJ_00895 family protein</fullName>
    </submittedName>
</protein>
<evidence type="ECO:0000313" key="3">
    <source>
        <dbReference type="Proteomes" id="UP001243846"/>
    </source>
</evidence>
<dbReference type="InterPro" id="IPR047730">
    <property type="entry name" value="ABZJ_00895-like"/>
</dbReference>
<keyword evidence="1" id="KW-0472">Membrane</keyword>
<reference evidence="3" key="1">
    <citation type="journal article" date="2019" name="Int. J. Syst. Evol. Microbiol.">
        <title>The Global Catalogue of Microorganisms (GCM) 10K type strain sequencing project: providing services to taxonomists for standard genome sequencing and annotation.</title>
        <authorList>
            <consortium name="The Broad Institute Genomics Platform"/>
            <consortium name="The Broad Institute Genome Sequencing Center for Infectious Disease"/>
            <person name="Wu L."/>
            <person name="Ma J."/>
        </authorList>
    </citation>
    <scope>NUCLEOTIDE SEQUENCE [LARGE SCALE GENOMIC DNA]</scope>
    <source>
        <strain evidence="3">CECT 8482</strain>
    </source>
</reference>
<feature type="transmembrane region" description="Helical" evidence="1">
    <location>
        <begin position="81"/>
        <end position="104"/>
    </location>
</feature>
<keyword evidence="3" id="KW-1185">Reference proteome</keyword>
<organism evidence="2 3">
    <name type="scientific">Paracoccus cavernae</name>
    <dbReference type="NCBI Taxonomy" id="1571207"/>
    <lineage>
        <taxon>Bacteria</taxon>
        <taxon>Pseudomonadati</taxon>
        <taxon>Pseudomonadota</taxon>
        <taxon>Alphaproteobacteria</taxon>
        <taxon>Rhodobacterales</taxon>
        <taxon>Paracoccaceae</taxon>
        <taxon>Paracoccus</taxon>
    </lineage>
</organism>
<gene>
    <name evidence="2" type="ORF">QWZ10_12820</name>
</gene>
<keyword evidence="1" id="KW-0812">Transmembrane</keyword>
<accession>A0ABT8D6N3</accession>
<name>A0ABT8D6N3_9RHOB</name>